<sequence>MQERMKDLANYEDSNECMVRRHYSSVTCNRSDTCRCLPDSTCVKQFSTGGYVKIFPSGEGNMQRQTTKQEIKINHVHTVAVSNASLFDLSISRLQNNTQAIKSPKYFLTEVVRVRLYKEDYAKWTIKEFKQWLHYMFYAGVEHIFICNHYLDESERIEPYLQKYVEKEMLETVENESGSLRCRLVFLSNALQSSISGDSTYGIFIIYS</sequence>
<reference evidence="1" key="3">
    <citation type="submission" date="2023-05" db="EMBL/GenBank/DDBJ databases">
        <authorList>
            <person name="Smith C.H."/>
        </authorList>
    </citation>
    <scope>NUCLEOTIDE SEQUENCE</scope>
    <source>
        <strain evidence="1">CHS0354</strain>
        <tissue evidence="1">Mantle</tissue>
    </source>
</reference>
<gene>
    <name evidence="1" type="ORF">CHS0354_030035</name>
</gene>
<protein>
    <submittedName>
        <fullName evidence="1">Uncharacterized protein</fullName>
    </submittedName>
</protein>
<keyword evidence="2" id="KW-1185">Reference proteome</keyword>
<reference evidence="1" key="1">
    <citation type="journal article" date="2021" name="Genome Biol. Evol.">
        <title>A High-Quality Reference Genome for a Parasitic Bivalve with Doubly Uniparental Inheritance (Bivalvia: Unionida).</title>
        <authorList>
            <person name="Smith C.H."/>
        </authorList>
    </citation>
    <scope>NUCLEOTIDE SEQUENCE</scope>
    <source>
        <strain evidence="1">CHS0354</strain>
    </source>
</reference>
<comment type="caution">
    <text evidence="1">The sequence shown here is derived from an EMBL/GenBank/DDBJ whole genome shotgun (WGS) entry which is preliminary data.</text>
</comment>
<organism evidence="1 2">
    <name type="scientific">Potamilus streckersoni</name>
    <dbReference type="NCBI Taxonomy" id="2493646"/>
    <lineage>
        <taxon>Eukaryota</taxon>
        <taxon>Metazoa</taxon>
        <taxon>Spiralia</taxon>
        <taxon>Lophotrochozoa</taxon>
        <taxon>Mollusca</taxon>
        <taxon>Bivalvia</taxon>
        <taxon>Autobranchia</taxon>
        <taxon>Heteroconchia</taxon>
        <taxon>Palaeoheterodonta</taxon>
        <taxon>Unionida</taxon>
        <taxon>Unionoidea</taxon>
        <taxon>Unionidae</taxon>
        <taxon>Ambleminae</taxon>
        <taxon>Lampsilini</taxon>
        <taxon>Potamilus</taxon>
    </lineage>
</organism>
<name>A0AAE0TK87_9BIVA</name>
<reference evidence="1" key="2">
    <citation type="journal article" date="2021" name="Genome Biol. Evol.">
        <title>Developing a high-quality reference genome for a parasitic bivalve with doubly uniparental inheritance (Bivalvia: Unionida).</title>
        <authorList>
            <person name="Smith C.H."/>
        </authorList>
    </citation>
    <scope>NUCLEOTIDE SEQUENCE</scope>
    <source>
        <strain evidence="1">CHS0354</strain>
        <tissue evidence="1">Mantle</tissue>
    </source>
</reference>
<dbReference type="EMBL" id="JAEAOA010001793">
    <property type="protein sequence ID" value="KAK3611078.1"/>
    <property type="molecule type" value="Genomic_DNA"/>
</dbReference>
<evidence type="ECO:0000313" key="2">
    <source>
        <dbReference type="Proteomes" id="UP001195483"/>
    </source>
</evidence>
<accession>A0AAE0TK87</accession>
<proteinExistence type="predicted"/>
<dbReference type="AlphaFoldDB" id="A0AAE0TK87"/>
<evidence type="ECO:0000313" key="1">
    <source>
        <dbReference type="EMBL" id="KAK3611078.1"/>
    </source>
</evidence>
<dbReference type="Proteomes" id="UP001195483">
    <property type="component" value="Unassembled WGS sequence"/>
</dbReference>